<dbReference type="PANTHER" id="PTHR39426:SF1">
    <property type="entry name" value="HOMOLOGY TO DEATH-ON-CURING PROTEIN OF PHAGE P1"/>
    <property type="match status" value="1"/>
</dbReference>
<dbReference type="RefSeq" id="WP_375522795.1">
    <property type="nucleotide sequence ID" value="NZ_JBHIRY010000045.1"/>
</dbReference>
<name>A0ABV5C8D7_9BACL</name>
<evidence type="ECO:0000313" key="2">
    <source>
        <dbReference type="EMBL" id="MFB5763789.1"/>
    </source>
</evidence>
<organism evidence="2 3">
    <name type="scientific">Paenibacillus medicaginis</name>
    <dbReference type="NCBI Taxonomy" id="1470560"/>
    <lineage>
        <taxon>Bacteria</taxon>
        <taxon>Bacillati</taxon>
        <taxon>Bacillota</taxon>
        <taxon>Bacilli</taxon>
        <taxon>Bacillales</taxon>
        <taxon>Paenibacillaceae</taxon>
        <taxon>Paenibacillus</taxon>
    </lineage>
</organism>
<reference evidence="2 3" key="1">
    <citation type="submission" date="2024-09" db="EMBL/GenBank/DDBJ databases">
        <title>Paenibacillus zeirhizospherea sp. nov., isolated from surface of the maize (Zea mays) roots in a horticulture field, Hungary.</title>
        <authorList>
            <person name="Marton D."/>
            <person name="Farkas M."/>
            <person name="Bedics A."/>
            <person name="Toth E."/>
            <person name="Tancsics A."/>
            <person name="Boka K."/>
            <person name="Marati G."/>
            <person name="Kriszt B."/>
            <person name="Cserhati M."/>
        </authorList>
    </citation>
    <scope>NUCLEOTIDE SEQUENCE [LARGE SCALE GENOMIC DNA]</scope>
    <source>
        <strain evidence="2 3">JCM 18446</strain>
    </source>
</reference>
<dbReference type="SUPFAM" id="SSF140931">
    <property type="entry name" value="Fic-like"/>
    <property type="match status" value="1"/>
</dbReference>
<accession>A0ABV5C8D7</accession>
<dbReference type="Gene3D" id="1.20.120.1870">
    <property type="entry name" value="Fic/DOC protein, Fido domain"/>
    <property type="match status" value="1"/>
</dbReference>
<comment type="caution">
    <text evidence="2">The sequence shown here is derived from an EMBL/GenBank/DDBJ whole genome shotgun (WGS) entry which is preliminary data.</text>
</comment>
<dbReference type="InterPro" id="IPR036597">
    <property type="entry name" value="Fido-like_dom_sf"/>
</dbReference>
<feature type="domain" description="Fido" evidence="1">
    <location>
        <begin position="5"/>
        <end position="123"/>
    </location>
</feature>
<keyword evidence="3" id="KW-1185">Reference proteome</keyword>
<dbReference type="NCBIfam" id="TIGR01550">
    <property type="entry name" value="DOC_P1"/>
    <property type="match status" value="1"/>
</dbReference>
<proteinExistence type="predicted"/>
<dbReference type="InterPro" id="IPR003812">
    <property type="entry name" value="Fido"/>
</dbReference>
<evidence type="ECO:0000313" key="3">
    <source>
        <dbReference type="Proteomes" id="UP001580430"/>
    </source>
</evidence>
<dbReference type="EMBL" id="JBHIRY010000045">
    <property type="protein sequence ID" value="MFB5763789.1"/>
    <property type="molecule type" value="Genomic_DNA"/>
</dbReference>
<sequence length="131" mass="14877">MIERLTPDDIRDIHNTALDLYNGLPGENEPGLIDFLAEKPFQGFGNEEYYPGLFLKAAVYMEGFSTHQLFCDGNKRTGYLSAKLFLLINGYHLLITDDDLYNTAIAVANKEIGLDRLAEWLEQNSVEEPFQ</sequence>
<gene>
    <name evidence="2" type="ORF">ACE5LO_25845</name>
</gene>
<dbReference type="InterPro" id="IPR006440">
    <property type="entry name" value="Doc"/>
</dbReference>
<dbReference type="PROSITE" id="PS51459">
    <property type="entry name" value="FIDO"/>
    <property type="match status" value="1"/>
</dbReference>
<dbReference type="PANTHER" id="PTHR39426">
    <property type="entry name" value="HOMOLOGY TO DEATH-ON-CURING PROTEIN OF PHAGE P1"/>
    <property type="match status" value="1"/>
</dbReference>
<protein>
    <submittedName>
        <fullName evidence="2">Type II toxin-antitoxin system death-on-curing family toxin</fullName>
    </submittedName>
</protein>
<dbReference type="Pfam" id="PF02661">
    <property type="entry name" value="Fic"/>
    <property type="match status" value="1"/>
</dbReference>
<evidence type="ECO:0000259" key="1">
    <source>
        <dbReference type="PROSITE" id="PS51459"/>
    </source>
</evidence>
<dbReference type="InterPro" id="IPR053737">
    <property type="entry name" value="Type_II_TA_Toxin"/>
</dbReference>
<dbReference type="Proteomes" id="UP001580430">
    <property type="component" value="Unassembled WGS sequence"/>
</dbReference>